<evidence type="ECO:0000313" key="3">
    <source>
        <dbReference type="Proteomes" id="UP001472677"/>
    </source>
</evidence>
<dbReference type="InterPro" id="IPR045167">
    <property type="entry name" value="Hobbit"/>
</dbReference>
<feature type="region of interest" description="Disordered" evidence="1">
    <location>
        <begin position="218"/>
        <end position="265"/>
    </location>
</feature>
<comment type="caution">
    <text evidence="2">The sequence shown here is derived from an EMBL/GenBank/DDBJ whole genome shotgun (WGS) entry which is preliminary data.</text>
</comment>
<feature type="region of interest" description="Disordered" evidence="1">
    <location>
        <begin position="111"/>
        <end position="134"/>
    </location>
</feature>
<evidence type="ECO:0000313" key="2">
    <source>
        <dbReference type="EMBL" id="KAK8474095.1"/>
    </source>
</evidence>
<feature type="compositionally biased region" description="Basic and acidic residues" evidence="1">
    <location>
        <begin position="221"/>
        <end position="232"/>
    </location>
</feature>
<evidence type="ECO:0000256" key="1">
    <source>
        <dbReference type="SAM" id="MobiDB-lite"/>
    </source>
</evidence>
<organism evidence="2 3">
    <name type="scientific">Hibiscus sabdariffa</name>
    <name type="common">roselle</name>
    <dbReference type="NCBI Taxonomy" id="183260"/>
    <lineage>
        <taxon>Eukaryota</taxon>
        <taxon>Viridiplantae</taxon>
        <taxon>Streptophyta</taxon>
        <taxon>Embryophyta</taxon>
        <taxon>Tracheophyta</taxon>
        <taxon>Spermatophyta</taxon>
        <taxon>Magnoliopsida</taxon>
        <taxon>eudicotyledons</taxon>
        <taxon>Gunneridae</taxon>
        <taxon>Pentapetalae</taxon>
        <taxon>rosids</taxon>
        <taxon>malvids</taxon>
        <taxon>Malvales</taxon>
        <taxon>Malvaceae</taxon>
        <taxon>Malvoideae</taxon>
        <taxon>Hibiscus</taxon>
    </lineage>
</organism>
<proteinExistence type="predicted"/>
<gene>
    <name evidence="2" type="ORF">V6N12_002551</name>
</gene>
<evidence type="ECO:0008006" key="4">
    <source>
        <dbReference type="Google" id="ProtNLM"/>
    </source>
</evidence>
<dbReference type="PANTHER" id="PTHR15678:SF6">
    <property type="entry name" value="BRIDGE-LIKE LIPID TRANSFER PROTEIN FAMILY MEMBER 2"/>
    <property type="match status" value="1"/>
</dbReference>
<accession>A0ABR1Z5W3</accession>
<name>A0ABR1Z5W3_9ROSI</name>
<dbReference type="Proteomes" id="UP001472677">
    <property type="component" value="Unassembled WGS sequence"/>
</dbReference>
<feature type="compositionally biased region" description="Polar residues" evidence="1">
    <location>
        <begin position="233"/>
        <end position="254"/>
    </location>
</feature>
<dbReference type="EMBL" id="JBBPBM010002900">
    <property type="protein sequence ID" value="KAK8474095.1"/>
    <property type="molecule type" value="Genomic_DNA"/>
</dbReference>
<protein>
    <recommendedName>
        <fullName evidence="4">FMP27 C-terminal domain-containing protein</fullName>
    </recommendedName>
</protein>
<dbReference type="PANTHER" id="PTHR15678">
    <property type="entry name" value="ANTIGEN MLAA-22-RELATED"/>
    <property type="match status" value="1"/>
</dbReference>
<sequence length="265" mass="29930">MEDAVAESIATELLMQAQSSKTEEKKVVKPIDLKKPRPQKLIEFRNIKISQVELSLTYEGSRFVVSDLKLLMDTFHRVEFTGTWRRLFSRVKKHVIWGVLKSVAGMQVKKFKDKGHSQQPSITAAPDGKRNLRDNDQADQKATFLKRSADGAGDGFVTSVKGLFNTQRRKAKQFVLRTMRNEGEGDQQGQLSEGEAEISPFAQQLTITKTKKLIRRHTKKFEKGSTDIDKELNPSSPMNSTNPTAYESDSSSGSELIEELNRIQK</sequence>
<keyword evidence="3" id="KW-1185">Reference proteome</keyword>
<dbReference type="Pfam" id="PF10344">
    <property type="entry name" value="Hobbit"/>
    <property type="match status" value="1"/>
</dbReference>
<reference evidence="2 3" key="1">
    <citation type="journal article" date="2024" name="G3 (Bethesda)">
        <title>Genome assembly of Hibiscus sabdariffa L. provides insights into metabolisms of medicinal natural products.</title>
        <authorList>
            <person name="Kim T."/>
        </authorList>
    </citation>
    <scope>NUCLEOTIDE SEQUENCE [LARGE SCALE GENOMIC DNA]</scope>
    <source>
        <strain evidence="2">TK-2024</strain>
        <tissue evidence="2">Old leaves</tissue>
    </source>
</reference>